<feature type="domain" description="NodB homology" evidence="6">
    <location>
        <begin position="71"/>
        <end position="289"/>
    </location>
</feature>
<dbReference type="Pfam" id="PF01522">
    <property type="entry name" value="Polysacc_deac_1"/>
    <property type="match status" value="1"/>
</dbReference>
<accession>A0A918XP91</accession>
<evidence type="ECO:0000256" key="5">
    <source>
        <dbReference type="SAM" id="MobiDB-lite"/>
    </source>
</evidence>
<keyword evidence="8" id="KW-1185">Reference proteome</keyword>
<comment type="caution">
    <text evidence="7">The sequence shown here is derived from an EMBL/GenBank/DDBJ whole genome shotgun (WGS) entry which is preliminary data.</text>
</comment>
<comment type="similarity">
    <text evidence="2">Belongs to the polysaccharide deacetylase family.</text>
</comment>
<dbReference type="SUPFAM" id="SSF88713">
    <property type="entry name" value="Glycoside hydrolase/deacetylase"/>
    <property type="match status" value="1"/>
</dbReference>
<evidence type="ECO:0000256" key="4">
    <source>
        <dbReference type="ARBA" id="ARBA00032976"/>
    </source>
</evidence>
<protein>
    <recommendedName>
        <fullName evidence="3">Chitooligosaccharide deacetylase</fullName>
    </recommendedName>
    <alternativeName>
        <fullName evidence="4">Nodulation protein B</fullName>
    </alternativeName>
</protein>
<dbReference type="NCBIfam" id="TIGR03212">
    <property type="entry name" value="uraD_N-term-dom"/>
    <property type="match status" value="1"/>
</dbReference>
<reference evidence="7" key="1">
    <citation type="journal article" date="2014" name="Int. J. Syst. Evol. Microbiol.">
        <title>Complete genome sequence of Corynebacterium casei LMG S-19264T (=DSM 44701T), isolated from a smear-ripened cheese.</title>
        <authorList>
            <consortium name="US DOE Joint Genome Institute (JGI-PGF)"/>
            <person name="Walter F."/>
            <person name="Albersmeier A."/>
            <person name="Kalinowski J."/>
            <person name="Ruckert C."/>
        </authorList>
    </citation>
    <scope>NUCLEOTIDE SEQUENCE</scope>
    <source>
        <strain evidence="7">KCTC 42651</strain>
    </source>
</reference>
<dbReference type="InterPro" id="IPR017625">
    <property type="entry name" value="PuuE"/>
</dbReference>
<evidence type="ECO:0000256" key="3">
    <source>
        <dbReference type="ARBA" id="ARBA00020071"/>
    </source>
</evidence>
<reference evidence="7" key="2">
    <citation type="submission" date="2020-09" db="EMBL/GenBank/DDBJ databases">
        <authorList>
            <person name="Sun Q."/>
            <person name="Kim S."/>
        </authorList>
    </citation>
    <scope>NUCLEOTIDE SEQUENCE</scope>
    <source>
        <strain evidence="7">KCTC 42651</strain>
    </source>
</reference>
<dbReference type="AlphaFoldDB" id="A0A918XP91"/>
<dbReference type="PANTHER" id="PTHR43123">
    <property type="entry name" value="POLYSACCHARIDE DEACETYLASE-RELATED"/>
    <property type="match status" value="1"/>
</dbReference>
<dbReference type="GO" id="GO:0005975">
    <property type="term" value="P:carbohydrate metabolic process"/>
    <property type="evidence" value="ECO:0007669"/>
    <property type="project" value="InterPro"/>
</dbReference>
<dbReference type="RefSeq" id="WP_189987902.1">
    <property type="nucleotide sequence ID" value="NZ_BMZS01000002.1"/>
</dbReference>
<dbReference type="InterPro" id="IPR002509">
    <property type="entry name" value="NODB_dom"/>
</dbReference>
<evidence type="ECO:0000256" key="2">
    <source>
        <dbReference type="ARBA" id="ARBA00010973"/>
    </source>
</evidence>
<dbReference type="PANTHER" id="PTHR43123:SF1">
    <property type="entry name" value="POLYSACCHARIDE DEACETYLASE-RELATED"/>
    <property type="match status" value="1"/>
</dbReference>
<dbReference type="InterPro" id="IPR011330">
    <property type="entry name" value="Glyco_hydro/deAcase_b/a-brl"/>
</dbReference>
<name>A0A918XP91_9PROT</name>
<dbReference type="CDD" id="cd10977">
    <property type="entry name" value="CE4_PuuE_SpCDA1"/>
    <property type="match status" value="1"/>
</dbReference>
<organism evidence="7 8">
    <name type="scientific">Thalassobaculum fulvum</name>
    <dbReference type="NCBI Taxonomy" id="1633335"/>
    <lineage>
        <taxon>Bacteria</taxon>
        <taxon>Pseudomonadati</taxon>
        <taxon>Pseudomonadota</taxon>
        <taxon>Alphaproteobacteria</taxon>
        <taxon>Rhodospirillales</taxon>
        <taxon>Thalassobaculaceae</taxon>
        <taxon>Thalassobaculum</taxon>
    </lineage>
</organism>
<gene>
    <name evidence="7" type="ORF">GCM10017083_10760</name>
</gene>
<comment type="function">
    <text evidence="1">Is involved in generating a small heat-stable compound (Nod), an acylated oligomer of N-acetylglucosamine, that stimulates mitosis in various plant protoplasts.</text>
</comment>
<evidence type="ECO:0000256" key="1">
    <source>
        <dbReference type="ARBA" id="ARBA00003236"/>
    </source>
</evidence>
<evidence type="ECO:0000313" key="8">
    <source>
        <dbReference type="Proteomes" id="UP000630353"/>
    </source>
</evidence>
<sequence>MSTPEPYPRDMVGYGGKPPHAAWPNGAKIAVNFVLNVEEGSESSVLHGDPRNESALSEAVGGRHPAGERDLGIESLYEYGSRAGVWRILKLFRDRGLPFTIYACAQALERNPVSTAALAEYGCDFAGHGWRWINHFELSEAEEREHIARAVETIERLTGAPPAGWYCRYAPSANTRRLLVEHGGFLYDSDAYNDDLPYWVEVDGGPHLVVPYALDTNDVKFGAPPGYGSGEDFFRHLIDSFDQLYEEGAEAPKMLSIGLHQRLVGRPGRARALARFLDHVKAHDRAWVCRRIDIARHWHAAHPPA</sequence>
<proteinExistence type="inferred from homology"/>
<dbReference type="GO" id="GO:0016810">
    <property type="term" value="F:hydrolase activity, acting on carbon-nitrogen (but not peptide) bonds"/>
    <property type="evidence" value="ECO:0007669"/>
    <property type="project" value="InterPro"/>
</dbReference>
<evidence type="ECO:0000313" key="7">
    <source>
        <dbReference type="EMBL" id="GHD43978.1"/>
    </source>
</evidence>
<dbReference type="PROSITE" id="PS51677">
    <property type="entry name" value="NODB"/>
    <property type="match status" value="1"/>
</dbReference>
<dbReference type="EMBL" id="BMZS01000002">
    <property type="protein sequence ID" value="GHD43978.1"/>
    <property type="molecule type" value="Genomic_DNA"/>
</dbReference>
<dbReference type="Gene3D" id="3.20.20.370">
    <property type="entry name" value="Glycoside hydrolase/deacetylase"/>
    <property type="match status" value="1"/>
</dbReference>
<dbReference type="Proteomes" id="UP000630353">
    <property type="component" value="Unassembled WGS sequence"/>
</dbReference>
<feature type="region of interest" description="Disordered" evidence="5">
    <location>
        <begin position="43"/>
        <end position="64"/>
    </location>
</feature>
<evidence type="ECO:0000259" key="6">
    <source>
        <dbReference type="PROSITE" id="PS51677"/>
    </source>
</evidence>